<keyword evidence="3" id="KW-1185">Reference proteome</keyword>
<reference evidence="2 3" key="1">
    <citation type="submission" date="2019-12" db="EMBL/GenBank/DDBJ databases">
        <title>Genomic-based taxomic classification of the family Erythrobacteraceae.</title>
        <authorList>
            <person name="Xu L."/>
        </authorList>
    </citation>
    <scope>NUCLEOTIDE SEQUENCE [LARGE SCALE GENOMIC DNA]</scope>
    <source>
        <strain evidence="2 3">LMG 29519</strain>
    </source>
</reference>
<name>A0A6I4U379_9SPHN</name>
<dbReference type="PROSITE" id="PS51257">
    <property type="entry name" value="PROKAR_LIPOPROTEIN"/>
    <property type="match status" value="1"/>
</dbReference>
<comment type="caution">
    <text evidence="2">The sequence shown here is derived from an EMBL/GenBank/DDBJ whole genome shotgun (WGS) entry which is preliminary data.</text>
</comment>
<evidence type="ECO:0000313" key="3">
    <source>
        <dbReference type="Proteomes" id="UP000429229"/>
    </source>
</evidence>
<dbReference type="EMBL" id="WTYR01000001">
    <property type="protein sequence ID" value="MXP08942.1"/>
    <property type="molecule type" value="Genomic_DNA"/>
</dbReference>
<organism evidence="2 3">
    <name type="scientific">Alteriqipengyuania halimionae</name>
    <dbReference type="NCBI Taxonomy" id="1926630"/>
    <lineage>
        <taxon>Bacteria</taxon>
        <taxon>Pseudomonadati</taxon>
        <taxon>Pseudomonadota</taxon>
        <taxon>Alphaproteobacteria</taxon>
        <taxon>Sphingomonadales</taxon>
        <taxon>Erythrobacteraceae</taxon>
        <taxon>Alteriqipengyuania</taxon>
    </lineage>
</organism>
<evidence type="ECO:0000313" key="2">
    <source>
        <dbReference type="EMBL" id="MXP08942.1"/>
    </source>
</evidence>
<dbReference type="RefSeq" id="WP_160615452.1">
    <property type="nucleotide sequence ID" value="NZ_WTYR01000001.1"/>
</dbReference>
<evidence type="ECO:0000256" key="1">
    <source>
        <dbReference type="SAM" id="SignalP"/>
    </source>
</evidence>
<feature type="chain" id="PRO_5026053985" evidence="1">
    <location>
        <begin position="21"/>
        <end position="94"/>
    </location>
</feature>
<protein>
    <submittedName>
        <fullName evidence="2">Uncharacterized protein</fullName>
    </submittedName>
</protein>
<accession>A0A6I4U379</accession>
<proteinExistence type="predicted"/>
<feature type="signal peptide" evidence="1">
    <location>
        <begin position="1"/>
        <end position="20"/>
    </location>
</feature>
<dbReference type="AlphaFoldDB" id="A0A6I4U379"/>
<sequence>MRLKLIALTLLIFAATGCGAESSECANITVERAEEIALARYEESKATNPSFNKPAKIARISLNSGSLRDHADVFFELNNNELVTLKIYGDCSSH</sequence>
<keyword evidence="1" id="KW-0732">Signal</keyword>
<gene>
    <name evidence="2" type="ORF">GRI68_01965</name>
</gene>
<dbReference type="Proteomes" id="UP000429229">
    <property type="component" value="Unassembled WGS sequence"/>
</dbReference>